<keyword evidence="5" id="KW-0863">Zinc-finger</keyword>
<dbReference type="SUPFAM" id="SSF57850">
    <property type="entry name" value="RING/U-box"/>
    <property type="match status" value="2"/>
</dbReference>
<evidence type="ECO:0000256" key="7">
    <source>
        <dbReference type="ARBA" id="ARBA00022833"/>
    </source>
</evidence>
<keyword evidence="7" id="KW-0862">Zinc</keyword>
<feature type="compositionally biased region" description="Acidic residues" evidence="8">
    <location>
        <begin position="65"/>
        <end position="76"/>
    </location>
</feature>
<dbReference type="PROSITE" id="PS51873">
    <property type="entry name" value="TRIAD"/>
    <property type="match status" value="1"/>
</dbReference>
<reference evidence="10 11" key="1">
    <citation type="submission" date="2021-08" db="EMBL/GenBank/DDBJ databases">
        <title>Draft Genome Sequence of Phanerochaete sordida strain YK-624.</title>
        <authorList>
            <person name="Mori T."/>
            <person name="Dohra H."/>
            <person name="Suzuki T."/>
            <person name="Kawagishi H."/>
            <person name="Hirai H."/>
        </authorList>
    </citation>
    <scope>NUCLEOTIDE SEQUENCE [LARGE SCALE GENOMIC DNA]</scope>
    <source>
        <strain evidence="10 11">YK-624</strain>
    </source>
</reference>
<evidence type="ECO:0000259" key="9">
    <source>
        <dbReference type="PROSITE" id="PS51873"/>
    </source>
</evidence>
<feature type="region of interest" description="Disordered" evidence="8">
    <location>
        <begin position="35"/>
        <end position="119"/>
    </location>
</feature>
<dbReference type="CDD" id="cd16630">
    <property type="entry name" value="RING-HC_RBR_RNF216"/>
    <property type="match status" value="1"/>
</dbReference>
<dbReference type="InterPro" id="IPR051628">
    <property type="entry name" value="LUBAC_E3_Ligases"/>
</dbReference>
<feature type="compositionally biased region" description="Basic and acidic residues" evidence="8">
    <location>
        <begin position="302"/>
        <end position="320"/>
    </location>
</feature>
<accession>A0A9P3GII8</accession>
<feature type="region of interest" description="Disordered" evidence="8">
    <location>
        <begin position="495"/>
        <end position="521"/>
    </location>
</feature>
<dbReference type="InterPro" id="IPR002867">
    <property type="entry name" value="IBR_dom"/>
</dbReference>
<dbReference type="GO" id="GO:0016740">
    <property type="term" value="F:transferase activity"/>
    <property type="evidence" value="ECO:0007669"/>
    <property type="project" value="UniProtKB-KW"/>
</dbReference>
<evidence type="ECO:0000256" key="2">
    <source>
        <dbReference type="ARBA" id="ARBA00022679"/>
    </source>
</evidence>
<evidence type="ECO:0000256" key="6">
    <source>
        <dbReference type="ARBA" id="ARBA00022786"/>
    </source>
</evidence>
<feature type="region of interest" description="Disordered" evidence="8">
    <location>
        <begin position="135"/>
        <end position="158"/>
    </location>
</feature>
<feature type="compositionally biased region" description="Basic and acidic residues" evidence="8">
    <location>
        <begin position="425"/>
        <end position="443"/>
    </location>
</feature>
<keyword evidence="4" id="KW-0677">Repeat</keyword>
<evidence type="ECO:0000256" key="8">
    <source>
        <dbReference type="SAM" id="MobiDB-lite"/>
    </source>
</evidence>
<feature type="compositionally biased region" description="Basic residues" evidence="8">
    <location>
        <begin position="46"/>
        <end position="58"/>
    </location>
</feature>
<feature type="region of interest" description="Disordered" evidence="8">
    <location>
        <begin position="278"/>
        <end position="346"/>
    </location>
</feature>
<evidence type="ECO:0000256" key="4">
    <source>
        <dbReference type="ARBA" id="ARBA00022737"/>
    </source>
</evidence>
<dbReference type="GO" id="GO:0008270">
    <property type="term" value="F:zinc ion binding"/>
    <property type="evidence" value="ECO:0007669"/>
    <property type="project" value="UniProtKB-KW"/>
</dbReference>
<dbReference type="OrthoDB" id="10009520at2759"/>
<dbReference type="SMART" id="SM00647">
    <property type="entry name" value="IBR"/>
    <property type="match status" value="2"/>
</dbReference>
<feature type="compositionally biased region" description="Basic and acidic residues" evidence="8">
    <location>
        <begin position="77"/>
        <end position="93"/>
    </location>
</feature>
<dbReference type="EMBL" id="BPQB01000050">
    <property type="protein sequence ID" value="GJE95558.1"/>
    <property type="molecule type" value="Genomic_DNA"/>
</dbReference>
<evidence type="ECO:0000256" key="5">
    <source>
        <dbReference type="ARBA" id="ARBA00022771"/>
    </source>
</evidence>
<evidence type="ECO:0000313" key="11">
    <source>
        <dbReference type="Proteomes" id="UP000703269"/>
    </source>
</evidence>
<protein>
    <recommendedName>
        <fullName evidence="9">RING-type domain-containing protein</fullName>
    </recommendedName>
</protein>
<proteinExistence type="predicted"/>
<gene>
    <name evidence="10" type="ORF">PsYK624_117440</name>
</gene>
<feature type="compositionally biased region" description="Basic and acidic residues" evidence="8">
    <location>
        <begin position="283"/>
        <end position="294"/>
    </location>
</feature>
<dbReference type="AlphaFoldDB" id="A0A9P3GII8"/>
<comment type="pathway">
    <text evidence="1">Protein modification; protein ubiquitination.</text>
</comment>
<organism evidence="10 11">
    <name type="scientific">Phanerochaete sordida</name>
    <dbReference type="NCBI Taxonomy" id="48140"/>
    <lineage>
        <taxon>Eukaryota</taxon>
        <taxon>Fungi</taxon>
        <taxon>Dikarya</taxon>
        <taxon>Basidiomycota</taxon>
        <taxon>Agaricomycotina</taxon>
        <taxon>Agaricomycetes</taxon>
        <taxon>Polyporales</taxon>
        <taxon>Phanerochaetaceae</taxon>
        <taxon>Phanerochaete</taxon>
    </lineage>
</organism>
<dbReference type="PANTHER" id="PTHR22770:SF47">
    <property type="entry name" value="E3 UBIQUITIN-PROTEIN LIGASE RNF216"/>
    <property type="match status" value="1"/>
</dbReference>
<dbReference type="InterPro" id="IPR047546">
    <property type="entry name" value="Rcat_RBR_RNF216"/>
</dbReference>
<keyword evidence="3" id="KW-0479">Metal-binding</keyword>
<dbReference type="Proteomes" id="UP000703269">
    <property type="component" value="Unassembled WGS sequence"/>
</dbReference>
<feature type="region of interest" description="Disordered" evidence="8">
    <location>
        <begin position="404"/>
        <end position="445"/>
    </location>
</feature>
<feature type="domain" description="RING-type" evidence="9">
    <location>
        <begin position="550"/>
        <end position="762"/>
    </location>
</feature>
<feature type="compositionally biased region" description="Basic and acidic residues" evidence="8">
    <location>
        <begin position="968"/>
        <end position="977"/>
    </location>
</feature>
<dbReference type="Pfam" id="PF26200">
    <property type="entry name" value="Rcat_RNF216"/>
    <property type="match status" value="1"/>
</dbReference>
<dbReference type="PANTHER" id="PTHR22770">
    <property type="entry name" value="UBIQUITIN CONJUGATING ENZYME 7 INTERACTING PROTEIN-RELATED"/>
    <property type="match status" value="1"/>
</dbReference>
<dbReference type="InterPro" id="IPR047545">
    <property type="entry name" value="BRcat_RBR_RNF216"/>
</dbReference>
<feature type="region of interest" description="Disordered" evidence="8">
    <location>
        <begin position="968"/>
        <end position="987"/>
    </location>
</feature>
<feature type="compositionally biased region" description="Basic residues" evidence="8">
    <location>
        <begin position="978"/>
        <end position="987"/>
    </location>
</feature>
<name>A0A9P3GII8_9APHY</name>
<dbReference type="InterPro" id="IPR044066">
    <property type="entry name" value="TRIAD_supradom"/>
</dbReference>
<comment type="caution">
    <text evidence="10">The sequence shown here is derived from an EMBL/GenBank/DDBJ whole genome shotgun (WGS) entry which is preliminary data.</text>
</comment>
<evidence type="ECO:0000256" key="1">
    <source>
        <dbReference type="ARBA" id="ARBA00004906"/>
    </source>
</evidence>
<dbReference type="CDD" id="cd20353">
    <property type="entry name" value="Rcat_RBR_RNF216"/>
    <property type="match status" value="1"/>
</dbReference>
<keyword evidence="11" id="KW-1185">Reference proteome</keyword>
<sequence length="987" mass="108704">MLGRVACLFSYVVHHVVRMLSEIDHASVVDYPVAGPSNVRAPSSGRRPRKAAVPRRKAPVVPPEDIIEISDSDDDEPREKRVVGSPERRRGHEVGGQAGGTPDRRPKPPLFLPDDDHDSDDDILAILNAEDGLSAVSPRASMSPQHKGKRRADGRPLDNFKTPLRFPAPLSVASTPPASQEDLMVANRVSRLMERILEIIPDVDKSFLEKLIMLQADSRYSLSGSDWGDGEAQSAQIVDSVLSALFENAEYPKSRVSSTASPRRNLIFSATKLLDVPATARAHPGDSRQEREAIVRAGPSSSHRDEPLDVAPARDIERLPSDAATAGSGSRAESLPPQPQPDPMSSTVAQVLEIIPDVDPAYLHALIHRQLDTHVIETADSAVARLSSYEVALQRVLHSLFENPGYPKVSRKRKRSSDEGGEDAEPAKVRKVEETNYGDKDRPPPVGKYYHELALNQLTQDFPDVLHAQILQCFAENNKLYAPSYLVLHAQRRQAAPAPDASSRSSAKRRKGKGKGKARHDPEFEKERAWVLRKILELATNPAGGEEESDGLECGCCFSSYSISKMTQCPDAHLFCVECVTNYAATLLGEHNPAIGCMDQSGCKLLFAPAELRRILTPKLLELYERVSQRKELEAAGLDNLEECPFCEYQVVIENEEEKLFRCEREECGAVSCRKCKKLDHLPKSCEEAAQDKKLDARHAIEEAMTAALMRNCPSCKKSFIKEAGCNKMVCPNCRTMSCYICRQIIHGYEHFNQAPPYNKPKDQSKCPLWDTDVEARHADEVAAAAQKAQDEYKRAHPEVNAADIKVDLPKAPPKRGCNNPHCPQHGRYALPPGGHPVAGPAMAGPVALHRADAYLFRLREGIMLPDALPPAGFDPRGAVAYAQGLPLLAHPPPPPQPLPPNIVPDPLRGRRHRPVVLPPPAPVMPLPAHVPLLRDVRRNPRRHAAPDHLVQIAAGHGVLDALHEGVRMPDHAERAHGRPVKAVRHR</sequence>
<keyword evidence="6" id="KW-0833">Ubl conjugation pathway</keyword>
<evidence type="ECO:0000256" key="3">
    <source>
        <dbReference type="ARBA" id="ARBA00022723"/>
    </source>
</evidence>
<evidence type="ECO:0000313" key="10">
    <source>
        <dbReference type="EMBL" id="GJE95558.1"/>
    </source>
</evidence>
<feature type="compositionally biased region" description="Low complexity" evidence="8">
    <location>
        <begin position="495"/>
        <end position="505"/>
    </location>
</feature>
<keyword evidence="2" id="KW-0808">Transferase</keyword>
<feature type="compositionally biased region" description="Basic residues" evidence="8">
    <location>
        <begin position="506"/>
        <end position="518"/>
    </location>
</feature>
<dbReference type="InterPro" id="IPR047544">
    <property type="entry name" value="RING-HC_RBR_RNF216"/>
</dbReference>
<dbReference type="CDD" id="cd20339">
    <property type="entry name" value="BRcat_RBR_RNF216"/>
    <property type="match status" value="1"/>
</dbReference>
<dbReference type="Gene3D" id="1.20.120.1750">
    <property type="match status" value="1"/>
</dbReference>